<accession>A0A0N4UX61</accession>
<dbReference type="Proteomes" id="UP000274131">
    <property type="component" value="Unassembled WGS sequence"/>
</dbReference>
<evidence type="ECO:0000256" key="9">
    <source>
        <dbReference type="SAM" id="Phobius"/>
    </source>
</evidence>
<evidence type="ECO:0000313" key="13">
    <source>
        <dbReference type="WBParaSite" id="EVEC_0000211101-mRNA-1"/>
    </source>
</evidence>
<evidence type="ECO:0000256" key="8">
    <source>
        <dbReference type="RuleBase" id="RU000304"/>
    </source>
</evidence>
<evidence type="ECO:0000256" key="7">
    <source>
        <dbReference type="PROSITE-ProRule" id="PRU10141"/>
    </source>
</evidence>
<keyword evidence="9" id="KW-0812">Transmembrane</keyword>
<dbReference type="PROSITE" id="PS00108">
    <property type="entry name" value="PROTEIN_KINASE_ST"/>
    <property type="match status" value="1"/>
</dbReference>
<gene>
    <name evidence="11" type="ORF">EVEC_LOCUS1819</name>
</gene>
<proteinExistence type="inferred from homology"/>
<feature type="transmembrane region" description="Helical" evidence="9">
    <location>
        <begin position="234"/>
        <end position="252"/>
    </location>
</feature>
<keyword evidence="5 7" id="KW-0067">ATP-binding</keyword>
<keyword evidence="2" id="KW-0158">Chromosome</keyword>
<reference evidence="11 12" key="2">
    <citation type="submission" date="2018-10" db="EMBL/GenBank/DDBJ databases">
        <authorList>
            <consortium name="Pathogen Informatics"/>
        </authorList>
    </citation>
    <scope>NUCLEOTIDE SEQUENCE [LARGE SCALE GENOMIC DNA]</scope>
</reference>
<evidence type="ECO:0000256" key="2">
    <source>
        <dbReference type="ARBA" id="ARBA00022454"/>
    </source>
</evidence>
<dbReference type="SUPFAM" id="SSF56112">
    <property type="entry name" value="Protein kinase-like (PK-like)"/>
    <property type="match status" value="1"/>
</dbReference>
<keyword evidence="9" id="KW-1133">Transmembrane helix</keyword>
<keyword evidence="12" id="KW-1185">Reference proteome</keyword>
<keyword evidence="6" id="KW-0137">Centromere</keyword>
<dbReference type="OrthoDB" id="248495at2759"/>
<dbReference type="PANTHER" id="PTHR14030">
    <property type="entry name" value="MITOTIC CHECKPOINT SERINE/THREONINE-PROTEIN KINASE BUB1"/>
    <property type="match status" value="1"/>
</dbReference>
<feature type="domain" description="Protein kinase" evidence="10">
    <location>
        <begin position="39"/>
        <end position="338"/>
    </location>
</feature>
<dbReference type="AlphaFoldDB" id="A0A0N4UX61"/>
<keyword evidence="4" id="KW-0995">Kinetochore</keyword>
<evidence type="ECO:0000313" key="11">
    <source>
        <dbReference type="EMBL" id="VDD86676.1"/>
    </source>
</evidence>
<dbReference type="GO" id="GO:0007094">
    <property type="term" value="P:mitotic spindle assembly checkpoint signaling"/>
    <property type="evidence" value="ECO:0007669"/>
    <property type="project" value="InterPro"/>
</dbReference>
<evidence type="ECO:0000313" key="12">
    <source>
        <dbReference type="Proteomes" id="UP000274131"/>
    </source>
</evidence>
<keyword evidence="8" id="KW-0418">Kinase</keyword>
<dbReference type="InterPro" id="IPR011009">
    <property type="entry name" value="Kinase-like_dom_sf"/>
</dbReference>
<dbReference type="PROSITE" id="PS50011">
    <property type="entry name" value="PROTEIN_KINASE_DOM"/>
    <property type="match status" value="1"/>
</dbReference>
<keyword evidence="3 7" id="KW-0547">Nucleotide-binding</keyword>
<evidence type="ECO:0000256" key="1">
    <source>
        <dbReference type="ARBA" id="ARBA00004629"/>
    </source>
</evidence>
<evidence type="ECO:0000256" key="4">
    <source>
        <dbReference type="ARBA" id="ARBA00022838"/>
    </source>
</evidence>
<dbReference type="GO" id="GO:0000776">
    <property type="term" value="C:kinetochore"/>
    <property type="evidence" value="ECO:0007669"/>
    <property type="project" value="UniProtKB-KW"/>
</dbReference>
<dbReference type="Gene3D" id="1.10.510.10">
    <property type="entry name" value="Transferase(Phosphotransferase) domain 1"/>
    <property type="match status" value="1"/>
</dbReference>
<dbReference type="PANTHER" id="PTHR14030:SF4">
    <property type="entry name" value="BUB1 KINASE, ISOFORM A-RELATED"/>
    <property type="match status" value="1"/>
</dbReference>
<feature type="binding site" evidence="7">
    <location>
        <position position="67"/>
    </location>
    <ligand>
        <name>ATP</name>
        <dbReference type="ChEBI" id="CHEBI:30616"/>
    </ligand>
</feature>
<evidence type="ECO:0000256" key="5">
    <source>
        <dbReference type="ARBA" id="ARBA00022840"/>
    </source>
</evidence>
<name>A0A0N4UX61_ENTVE</name>
<evidence type="ECO:0000256" key="3">
    <source>
        <dbReference type="ARBA" id="ARBA00022741"/>
    </source>
</evidence>
<comment type="subcellular location">
    <subcellularLocation>
        <location evidence="1">Chromosome</location>
        <location evidence="1">Centromere</location>
        <location evidence="1">Kinetochore</location>
    </subcellularLocation>
</comment>
<dbReference type="GO" id="GO:0004674">
    <property type="term" value="F:protein serine/threonine kinase activity"/>
    <property type="evidence" value="ECO:0007669"/>
    <property type="project" value="UniProtKB-KW"/>
</dbReference>
<dbReference type="Pfam" id="PF00069">
    <property type="entry name" value="Pkinase"/>
    <property type="match status" value="1"/>
</dbReference>
<dbReference type="WBParaSite" id="EVEC_0000211101-mRNA-1">
    <property type="protein sequence ID" value="EVEC_0000211101-mRNA-1"/>
    <property type="gene ID" value="EVEC_0000211101"/>
</dbReference>
<sequence>MRQKIMMSHQVYPTYLHDCTSRMKRLSPGTSAMFEGEQFDVLELIGEGGFAKVFRCNSEDGSTYAVKVESPSCRWEVYVCELLRLRLPQWMLSGVMTVHDAYVYPNMSAIVYEYHAFGNLLDLANSLNSIKSTSSGLLCVYLSWEIARIVREVHRAQIIHADLKPDNFMVLRKLSENSTIDELLDERSFTIKLIDWGRAIDMSALKGQTFTGRAGTECFDCFEMMDGRPWTYQIDFFGFIATMHVLLFGSYMKTMRNEETRKYSMLSVIRRRCSQRDVLQDVFQMCMNIEDCDHMPDWTTIINGFAESIRYALNNNRMEWKICAREFNEAVSRRCLKK</sequence>
<dbReference type="GO" id="GO:0051754">
    <property type="term" value="P:meiotic sister chromatid cohesion, centromeric"/>
    <property type="evidence" value="ECO:0007669"/>
    <property type="project" value="TreeGrafter"/>
</dbReference>
<dbReference type="PROSITE" id="PS00107">
    <property type="entry name" value="PROTEIN_KINASE_ATP"/>
    <property type="match status" value="1"/>
</dbReference>
<dbReference type="STRING" id="51028.A0A0N4UX61"/>
<keyword evidence="9" id="KW-0472">Membrane</keyword>
<dbReference type="EMBL" id="UXUI01007270">
    <property type="protein sequence ID" value="VDD86676.1"/>
    <property type="molecule type" value="Genomic_DNA"/>
</dbReference>
<dbReference type="GO" id="GO:0032991">
    <property type="term" value="C:protein-containing complex"/>
    <property type="evidence" value="ECO:0007669"/>
    <property type="project" value="UniProtKB-ARBA"/>
</dbReference>
<protein>
    <submittedName>
        <fullName evidence="13">Protein kinase domain-containing protein</fullName>
    </submittedName>
</protein>
<evidence type="ECO:0000259" key="10">
    <source>
        <dbReference type="PROSITE" id="PS50011"/>
    </source>
</evidence>
<reference evidence="13" key="1">
    <citation type="submission" date="2017-02" db="UniProtKB">
        <authorList>
            <consortium name="WormBaseParasite"/>
        </authorList>
    </citation>
    <scope>IDENTIFICATION</scope>
</reference>
<dbReference type="GO" id="GO:0005524">
    <property type="term" value="F:ATP binding"/>
    <property type="evidence" value="ECO:0007669"/>
    <property type="project" value="UniProtKB-UniRule"/>
</dbReference>
<comment type="similarity">
    <text evidence="8">Belongs to the protein kinase superfamily.</text>
</comment>
<dbReference type="GO" id="GO:0005634">
    <property type="term" value="C:nucleus"/>
    <property type="evidence" value="ECO:0007669"/>
    <property type="project" value="TreeGrafter"/>
</dbReference>
<dbReference type="InterPro" id="IPR000719">
    <property type="entry name" value="Prot_kinase_dom"/>
</dbReference>
<dbReference type="InterPro" id="IPR017441">
    <property type="entry name" value="Protein_kinase_ATP_BS"/>
</dbReference>
<evidence type="ECO:0000256" key="6">
    <source>
        <dbReference type="ARBA" id="ARBA00023328"/>
    </source>
</evidence>
<keyword evidence="8" id="KW-0723">Serine/threonine-protein kinase</keyword>
<keyword evidence="8" id="KW-0808">Transferase</keyword>
<dbReference type="InterPro" id="IPR015661">
    <property type="entry name" value="Bub1/Mad3"/>
</dbReference>
<dbReference type="SMART" id="SM00220">
    <property type="entry name" value="S_TKc"/>
    <property type="match status" value="1"/>
</dbReference>
<organism evidence="13">
    <name type="scientific">Enterobius vermicularis</name>
    <name type="common">Human pinworm</name>
    <dbReference type="NCBI Taxonomy" id="51028"/>
    <lineage>
        <taxon>Eukaryota</taxon>
        <taxon>Metazoa</taxon>
        <taxon>Ecdysozoa</taxon>
        <taxon>Nematoda</taxon>
        <taxon>Chromadorea</taxon>
        <taxon>Rhabditida</taxon>
        <taxon>Spirurina</taxon>
        <taxon>Oxyuridomorpha</taxon>
        <taxon>Oxyuroidea</taxon>
        <taxon>Oxyuridae</taxon>
        <taxon>Enterobius</taxon>
    </lineage>
</organism>
<dbReference type="InterPro" id="IPR008271">
    <property type="entry name" value="Ser/Thr_kinase_AS"/>
</dbReference>